<evidence type="ECO:0000256" key="5">
    <source>
        <dbReference type="ARBA" id="ARBA00022490"/>
    </source>
</evidence>
<dbReference type="PROSITE" id="PS51718">
    <property type="entry name" value="G_DYNAMIN_2"/>
    <property type="match status" value="1"/>
</dbReference>
<comment type="similarity">
    <text evidence="4 15">Belongs to the malic enzymes family.</text>
</comment>
<comment type="cofactor">
    <cofactor evidence="1">
        <name>Mn(2+)</name>
        <dbReference type="ChEBI" id="CHEBI:29035"/>
    </cofactor>
</comment>
<dbReference type="InterPro" id="IPR027417">
    <property type="entry name" value="P-loop_NTPase"/>
</dbReference>
<keyword evidence="7 15" id="KW-0479">Metal-binding</keyword>
<dbReference type="InterPro" id="IPR030381">
    <property type="entry name" value="G_DYNAMIN_dom"/>
</dbReference>
<evidence type="ECO:0000259" key="16">
    <source>
        <dbReference type="PROSITE" id="PS51718"/>
    </source>
</evidence>
<dbReference type="GO" id="GO:0046872">
    <property type="term" value="F:metal ion binding"/>
    <property type="evidence" value="ECO:0007669"/>
    <property type="project" value="UniProtKB-KW"/>
</dbReference>
<dbReference type="GO" id="GO:0004471">
    <property type="term" value="F:malate dehydrogenase (decarboxylating) (NAD+) activity"/>
    <property type="evidence" value="ECO:0007669"/>
    <property type="project" value="TreeGrafter"/>
</dbReference>
<dbReference type="InterPro" id="IPR036291">
    <property type="entry name" value="NAD(P)-bd_dom_sf"/>
</dbReference>
<protein>
    <recommendedName>
        <fullName evidence="15">Malic enzyme</fullName>
    </recommendedName>
</protein>
<dbReference type="SUPFAM" id="SSF53223">
    <property type="entry name" value="Aminoacid dehydrogenase-like, N-terminal domain"/>
    <property type="match status" value="1"/>
</dbReference>
<comment type="catalytic activity">
    <reaction evidence="14">
        <text>GTP + H2O = GDP + phosphate + H(+)</text>
        <dbReference type="Rhea" id="RHEA:19669"/>
        <dbReference type="ChEBI" id="CHEBI:15377"/>
        <dbReference type="ChEBI" id="CHEBI:15378"/>
        <dbReference type="ChEBI" id="CHEBI:37565"/>
        <dbReference type="ChEBI" id="CHEBI:43474"/>
        <dbReference type="ChEBI" id="CHEBI:58189"/>
    </reaction>
</comment>
<keyword evidence="5" id="KW-0963">Cytoplasm</keyword>
<dbReference type="Pfam" id="PF00350">
    <property type="entry name" value="Dynamin_N"/>
    <property type="match status" value="1"/>
</dbReference>
<reference evidence="17" key="1">
    <citation type="journal article" date="2022" name="Plant J.">
        <title>Strategies of tolerance reflected in two North American maple genomes.</title>
        <authorList>
            <person name="McEvoy S.L."/>
            <person name="Sezen U.U."/>
            <person name="Trouern-Trend A."/>
            <person name="McMahon S.M."/>
            <person name="Schaberg P.G."/>
            <person name="Yang J."/>
            <person name="Wegrzyn J.L."/>
            <person name="Swenson N.G."/>
        </authorList>
    </citation>
    <scope>NUCLEOTIDE SEQUENCE</scope>
    <source>
        <strain evidence="17">NS2018</strain>
    </source>
</reference>
<keyword evidence="8" id="KW-0547">Nucleotide-binding</keyword>
<dbReference type="GO" id="GO:0005739">
    <property type="term" value="C:mitochondrion"/>
    <property type="evidence" value="ECO:0007669"/>
    <property type="project" value="TreeGrafter"/>
</dbReference>
<evidence type="ECO:0000256" key="14">
    <source>
        <dbReference type="ARBA" id="ARBA00048548"/>
    </source>
</evidence>
<evidence type="ECO:0000256" key="3">
    <source>
        <dbReference type="ARBA" id="ARBA00004245"/>
    </source>
</evidence>
<dbReference type="SUPFAM" id="SSF51735">
    <property type="entry name" value="NAD(P)-binding Rossmann-fold domains"/>
    <property type="match status" value="1"/>
</dbReference>
<dbReference type="AlphaFoldDB" id="A0AA39S4B0"/>
<organism evidence="17 18">
    <name type="scientific">Acer saccharum</name>
    <name type="common">Sugar maple</name>
    <dbReference type="NCBI Taxonomy" id="4024"/>
    <lineage>
        <taxon>Eukaryota</taxon>
        <taxon>Viridiplantae</taxon>
        <taxon>Streptophyta</taxon>
        <taxon>Embryophyta</taxon>
        <taxon>Tracheophyta</taxon>
        <taxon>Spermatophyta</taxon>
        <taxon>Magnoliopsida</taxon>
        <taxon>eudicotyledons</taxon>
        <taxon>Gunneridae</taxon>
        <taxon>Pentapetalae</taxon>
        <taxon>rosids</taxon>
        <taxon>malvids</taxon>
        <taxon>Sapindales</taxon>
        <taxon>Sapindaceae</taxon>
        <taxon>Hippocastanoideae</taxon>
        <taxon>Acereae</taxon>
        <taxon>Acer</taxon>
    </lineage>
</organism>
<name>A0AA39S4B0_ACESA</name>
<dbReference type="InterPro" id="IPR000375">
    <property type="entry name" value="Dynamin_stalk"/>
</dbReference>
<evidence type="ECO:0000256" key="12">
    <source>
        <dbReference type="ARBA" id="ARBA00023175"/>
    </source>
</evidence>
<dbReference type="EMBL" id="JAUESC010000384">
    <property type="protein sequence ID" value="KAK0583155.1"/>
    <property type="molecule type" value="Genomic_DNA"/>
</dbReference>
<dbReference type="InterPro" id="IPR012302">
    <property type="entry name" value="Malic_NAD-bd"/>
</dbReference>
<keyword evidence="11" id="KW-0342">GTP-binding</keyword>
<evidence type="ECO:0000256" key="2">
    <source>
        <dbReference type="ARBA" id="ARBA00001946"/>
    </source>
</evidence>
<evidence type="ECO:0000313" key="18">
    <source>
        <dbReference type="Proteomes" id="UP001168877"/>
    </source>
</evidence>
<dbReference type="InterPro" id="IPR001891">
    <property type="entry name" value="Malic_OxRdtase"/>
</dbReference>
<dbReference type="Gene3D" id="3.40.50.10380">
    <property type="entry name" value="Malic enzyme, N-terminal domain"/>
    <property type="match status" value="1"/>
</dbReference>
<evidence type="ECO:0000256" key="15">
    <source>
        <dbReference type="RuleBase" id="RU003426"/>
    </source>
</evidence>
<dbReference type="InterPro" id="IPR012301">
    <property type="entry name" value="Malic_N_dom"/>
</dbReference>
<sequence length="856" mass="94711">MTTMESLIGLVNRIQRACTVLGDYGGGDSTFSSLWEALPTVAVVGGQSSGKSSVLESIVGRDFLPRGSGIVTRRPLVLQLHKTEDGSQEYAEFLHLPRRKFTDFAQVRKEISDETDRVTGKTKQISPIPIHLSIYSPNVVNLTLIDLPGLTKVAVEGQAETIVQDIENMVRSYVEKPNIIILAISLANQDIATSDAIKLAREVDPTGERTFGVLTKLDLMDKGTNALDVLEGRSYRLQHPWVGIVNRSQSDINRNVDMIVARRKEREYFATSPDYGHLASKMGSEYLAKLLSKHLESVIRARIPSITSLINKSVEELESEMDHLGRPIAVDAGGTAFSMTERDRLDLRGLLPPNVLSSDQQIERFMVDLKRLEVQARDGPSDPNALAKWRILNRLHDRNETMYYKVLIANIEEYAPIVYTPTVGLVCQNFSGLFRRPRGMYFSAEDRGEMMSMVYNWPADQVDMIVVTDGSRILGLGDLGVQGIGISIGKLDLYVAAAGINPQRVLPVMIDVGTNNEKLLKDPMYLGLQEQRLDGDEYVAIVDEFMEAVFTRWPHVIVQFEDFQSKWAFKLLQRYRNTYRMFNDDVQGTAGVAIAGLLGAVRAQGRPMIDFPKQKIVVAGAGSAGIGVLNAARKTMARMLGNNESAFDSARSQFWVVDAKGLITEDREDIDPDALPFARKVKEVGRQGLGEGASLAEVVLEAMKCSTSTRPAIFAMSNPTKNAECTPEEAFSIVGDNIIFASGSPFNDVNLGNGHIGHCNQGNNMYLFPGVGLGTLLSGSSIVSDGMLRAAAECIRDITIRVAAAVVKEAIEEDLAEGYREMDARELKRLNKEEIEEYVQNNMWSPEYPTLVYRKE</sequence>
<dbReference type="PANTHER" id="PTHR23406">
    <property type="entry name" value="MALIC ENZYME-RELATED"/>
    <property type="match status" value="1"/>
</dbReference>
<gene>
    <name evidence="17" type="ORF">LWI29_034039</name>
</gene>
<comment type="caution">
    <text evidence="17">The sequence shown here is derived from an EMBL/GenBank/DDBJ whole genome shotgun (WGS) entry which is preliminary data.</text>
</comment>
<dbReference type="PANTHER" id="PTHR23406:SF32">
    <property type="entry name" value="NADP-DEPENDENT MALIC ENZYME"/>
    <property type="match status" value="1"/>
</dbReference>
<evidence type="ECO:0000256" key="6">
    <source>
        <dbReference type="ARBA" id="ARBA00022701"/>
    </source>
</evidence>
<keyword evidence="9" id="KW-0378">Hydrolase</keyword>
<evidence type="ECO:0000256" key="9">
    <source>
        <dbReference type="ARBA" id="ARBA00022801"/>
    </source>
</evidence>
<dbReference type="Pfam" id="PF01031">
    <property type="entry name" value="Dynamin_M"/>
    <property type="match status" value="1"/>
</dbReference>
<keyword evidence="6" id="KW-0493">Microtubule</keyword>
<evidence type="ECO:0000256" key="11">
    <source>
        <dbReference type="ARBA" id="ARBA00023134"/>
    </source>
</evidence>
<keyword evidence="12" id="KW-0505">Motor protein</keyword>
<dbReference type="Gene3D" id="3.40.50.720">
    <property type="entry name" value="NAD(P)-binding Rossmann-like Domain"/>
    <property type="match status" value="1"/>
</dbReference>
<dbReference type="InterPro" id="IPR045063">
    <property type="entry name" value="Dynamin_N"/>
</dbReference>
<accession>A0AA39S4B0</accession>
<dbReference type="GO" id="GO:0051287">
    <property type="term" value="F:NAD binding"/>
    <property type="evidence" value="ECO:0007669"/>
    <property type="project" value="InterPro"/>
</dbReference>
<keyword evidence="18" id="KW-1185">Reference proteome</keyword>
<dbReference type="SMART" id="SM00919">
    <property type="entry name" value="Malic_M"/>
    <property type="match status" value="1"/>
</dbReference>
<feature type="domain" description="Dynamin-type G" evidence="16">
    <location>
        <begin position="35"/>
        <end position="304"/>
    </location>
</feature>
<dbReference type="Proteomes" id="UP001168877">
    <property type="component" value="Unassembled WGS sequence"/>
</dbReference>
<dbReference type="NCBIfam" id="NF010052">
    <property type="entry name" value="PRK13529.1"/>
    <property type="match status" value="1"/>
</dbReference>
<proteinExistence type="inferred from homology"/>
<dbReference type="GO" id="GO:0005874">
    <property type="term" value="C:microtubule"/>
    <property type="evidence" value="ECO:0007669"/>
    <property type="project" value="UniProtKB-KW"/>
</dbReference>
<evidence type="ECO:0000256" key="13">
    <source>
        <dbReference type="ARBA" id="ARBA00023212"/>
    </source>
</evidence>
<dbReference type="PROSITE" id="PS00410">
    <property type="entry name" value="G_DYNAMIN_1"/>
    <property type="match status" value="1"/>
</dbReference>
<dbReference type="CDD" id="cd08771">
    <property type="entry name" value="DLP_1"/>
    <property type="match status" value="1"/>
</dbReference>
<dbReference type="GO" id="GO:0006108">
    <property type="term" value="P:malate metabolic process"/>
    <property type="evidence" value="ECO:0007669"/>
    <property type="project" value="TreeGrafter"/>
</dbReference>
<dbReference type="FunFam" id="3.40.50.300:FF:000228">
    <property type="entry name" value="dynamin-related protein 1E"/>
    <property type="match status" value="1"/>
</dbReference>
<dbReference type="FunFam" id="3.40.50.10380:FF:000005">
    <property type="entry name" value="Malic enzyme"/>
    <property type="match status" value="1"/>
</dbReference>
<dbReference type="SMART" id="SM01274">
    <property type="entry name" value="malic"/>
    <property type="match status" value="1"/>
</dbReference>
<dbReference type="Pfam" id="PF03949">
    <property type="entry name" value="Malic_M"/>
    <property type="match status" value="1"/>
</dbReference>
<keyword evidence="13" id="KW-0206">Cytoskeleton</keyword>
<comment type="subcellular location">
    <subcellularLocation>
        <location evidence="3">Cytoplasm</location>
        <location evidence="3">Cytoskeleton</location>
    </subcellularLocation>
</comment>
<dbReference type="PRINTS" id="PR00072">
    <property type="entry name" value="MALOXRDTASE"/>
</dbReference>
<dbReference type="GO" id="GO:0003924">
    <property type="term" value="F:GTPase activity"/>
    <property type="evidence" value="ECO:0007669"/>
    <property type="project" value="InterPro"/>
</dbReference>
<dbReference type="InterPro" id="IPR001401">
    <property type="entry name" value="Dynamin_GTPase"/>
</dbReference>
<evidence type="ECO:0000313" key="17">
    <source>
        <dbReference type="EMBL" id="KAK0583155.1"/>
    </source>
</evidence>
<dbReference type="SMART" id="SM00053">
    <property type="entry name" value="DYNc"/>
    <property type="match status" value="1"/>
</dbReference>
<dbReference type="InterPro" id="IPR019762">
    <property type="entry name" value="Dynamin_GTPase_CS"/>
</dbReference>
<keyword evidence="10 15" id="KW-0560">Oxidoreductase</keyword>
<reference evidence="17" key="2">
    <citation type="submission" date="2023-06" db="EMBL/GenBank/DDBJ databases">
        <authorList>
            <person name="Swenson N.G."/>
            <person name="Wegrzyn J.L."/>
            <person name="Mcevoy S.L."/>
        </authorList>
    </citation>
    <scope>NUCLEOTIDE SEQUENCE</scope>
    <source>
        <strain evidence="17">NS2018</strain>
        <tissue evidence="17">Leaf</tissue>
    </source>
</reference>
<dbReference type="Gene3D" id="3.40.50.300">
    <property type="entry name" value="P-loop containing nucleotide triphosphate hydrolases"/>
    <property type="match status" value="1"/>
</dbReference>
<dbReference type="PROSITE" id="PS00331">
    <property type="entry name" value="MALIC_ENZYMES"/>
    <property type="match status" value="1"/>
</dbReference>
<comment type="cofactor">
    <cofactor evidence="2">
        <name>Mg(2+)</name>
        <dbReference type="ChEBI" id="CHEBI:18420"/>
    </cofactor>
</comment>
<dbReference type="Pfam" id="PF00390">
    <property type="entry name" value="malic"/>
    <property type="match status" value="1"/>
</dbReference>
<dbReference type="InterPro" id="IPR015884">
    <property type="entry name" value="Malic_enzyme_CS"/>
</dbReference>
<evidence type="ECO:0000256" key="4">
    <source>
        <dbReference type="ARBA" id="ARBA00008785"/>
    </source>
</evidence>
<evidence type="ECO:0000256" key="8">
    <source>
        <dbReference type="ARBA" id="ARBA00022741"/>
    </source>
</evidence>
<evidence type="ECO:0000256" key="10">
    <source>
        <dbReference type="ARBA" id="ARBA00023002"/>
    </source>
</evidence>
<dbReference type="SUPFAM" id="SSF52540">
    <property type="entry name" value="P-loop containing nucleoside triphosphate hydrolases"/>
    <property type="match status" value="1"/>
</dbReference>
<dbReference type="GO" id="GO:0005525">
    <property type="term" value="F:GTP binding"/>
    <property type="evidence" value="ECO:0007669"/>
    <property type="project" value="UniProtKB-KW"/>
</dbReference>
<evidence type="ECO:0000256" key="7">
    <source>
        <dbReference type="ARBA" id="ARBA00022723"/>
    </source>
</evidence>
<dbReference type="InterPro" id="IPR037062">
    <property type="entry name" value="Malic_N_dom_sf"/>
</dbReference>
<dbReference type="InterPro" id="IPR046346">
    <property type="entry name" value="Aminoacid_DH-like_N_sf"/>
</dbReference>
<evidence type="ECO:0000256" key="1">
    <source>
        <dbReference type="ARBA" id="ARBA00001936"/>
    </source>
</evidence>